<dbReference type="Pfam" id="PF17902">
    <property type="entry name" value="SH3_10"/>
    <property type="match status" value="1"/>
</dbReference>
<dbReference type="GO" id="GO:0061436">
    <property type="term" value="P:establishment of skin barrier"/>
    <property type="evidence" value="ECO:0007669"/>
    <property type="project" value="UniProtKB-ARBA"/>
</dbReference>
<evidence type="ECO:0000259" key="13">
    <source>
        <dbReference type="Pfam" id="PF17902"/>
    </source>
</evidence>
<feature type="region of interest" description="Disordered" evidence="12">
    <location>
        <begin position="1"/>
        <end position="34"/>
    </location>
</feature>
<dbReference type="GO" id="GO:0030057">
    <property type="term" value="C:desmosome"/>
    <property type="evidence" value="ECO:0007669"/>
    <property type="project" value="UniProtKB-SubCell"/>
</dbReference>
<dbReference type="InterPro" id="IPR001101">
    <property type="entry name" value="Plectin_repeat"/>
</dbReference>
<evidence type="ECO:0000256" key="7">
    <source>
        <dbReference type="ARBA" id="ARBA00022949"/>
    </source>
</evidence>
<evidence type="ECO:0000256" key="8">
    <source>
        <dbReference type="ARBA" id="ARBA00023054"/>
    </source>
</evidence>
<dbReference type="PANTHER" id="PTHR23169:SF26">
    <property type="entry name" value="DESMOPLAKIN"/>
    <property type="match status" value="1"/>
</dbReference>
<comment type="caution">
    <text evidence="15">The sequence shown here is derived from an EMBL/GenBank/DDBJ whole genome shotgun (WGS) entry which is preliminary data.</text>
</comment>
<dbReference type="InterPro" id="IPR008164">
    <property type="entry name" value="XGLTT_rpt"/>
</dbReference>
<keyword evidence="4" id="KW-1003">Cell membrane</keyword>
<dbReference type="GO" id="GO:0060047">
    <property type="term" value="P:heart contraction"/>
    <property type="evidence" value="ECO:0007669"/>
    <property type="project" value="UniProtKB-ARBA"/>
</dbReference>
<accession>A0ABD0Y3H6</accession>
<comment type="similarity">
    <text evidence="3">Belongs to the plakin or cytolinker family.</text>
</comment>
<dbReference type="FunFam" id="3.90.1290.10:FF:000002">
    <property type="entry name" value="Plectin a"/>
    <property type="match status" value="1"/>
</dbReference>
<feature type="region of interest" description="Disordered" evidence="12">
    <location>
        <begin position="2781"/>
        <end position="2846"/>
    </location>
</feature>
<feature type="region of interest" description="Disordered" evidence="12">
    <location>
        <begin position="1859"/>
        <end position="1879"/>
    </location>
</feature>
<dbReference type="Pfam" id="PF18373">
    <property type="entry name" value="Spectrin_2"/>
    <property type="match status" value="1"/>
</dbReference>
<evidence type="ECO:0000256" key="4">
    <source>
        <dbReference type="ARBA" id="ARBA00022475"/>
    </source>
</evidence>
<dbReference type="SUPFAM" id="SSF46966">
    <property type="entry name" value="Spectrin repeat"/>
    <property type="match status" value="3"/>
</dbReference>
<dbReference type="Pfam" id="PF21097">
    <property type="entry name" value="SR_plectin_7"/>
    <property type="match status" value="1"/>
</dbReference>
<gene>
    <name evidence="15" type="ORF">UPYG_G00031340</name>
</gene>
<evidence type="ECO:0000256" key="3">
    <source>
        <dbReference type="ARBA" id="ARBA00009109"/>
    </source>
</evidence>
<evidence type="ECO:0000256" key="11">
    <source>
        <dbReference type="SAM" id="Coils"/>
    </source>
</evidence>
<evidence type="ECO:0000256" key="9">
    <source>
        <dbReference type="ARBA" id="ARBA00023136"/>
    </source>
</evidence>
<dbReference type="InterPro" id="IPR041573">
    <property type="entry name" value="Desmoplakin_Spectrin-like"/>
</dbReference>
<dbReference type="GO" id="GO:0002934">
    <property type="term" value="P:desmosome organization"/>
    <property type="evidence" value="ECO:0007669"/>
    <property type="project" value="UniProtKB-ARBA"/>
</dbReference>
<sequence length="2846" mass="322376">MSLYGSQRGLNASRRAGSRPDLSGGNVQYVRSEVRGGNGYGPEYIDGGGYEYTYSKTSMGAGGGQGQSSLNQQSFILQGQCQDYLRKAEHCLQTGGESGRGHAEAERYMSMARDIINQMNGCAVELRQMGQPSDIVFQSVEMCSDQFKGVQMAIQGSMRRRSRRSMRSGSFEEAGRSFQDAISWIRQQKRLIETSPWADNATAIEQQLISHSKFQSSIQRSSEVEIARDELTKNGDKANQYALDQEWDSLQKMSHNRGNQLRDMQQIIEDISQEIMWVNEREEEELVFDWGDKNIDIYIPKKQESYSKLMSALEEKEKDLNKVKLKVENILKNNHPASDKIEAYMDTLQTQWSWLLQITKCIHVHLKENATYSQFFKEANETYSKLQKQHDNIRNKYTGDKNTPLDDLKEHLKNLEREREQVIENKRQVQHLVNTSRNIVRLKPRNPEEKSSNVIVRALCDFRQDQKLIMKGNEAILKDNSQRSKWLVAGPGGMDMLVPSVCLLVPPPNPLGINLANKTEQFYESVLSVWNQLYINIKSLMSWQYCVEDIKRINSLTLNMLSTMSPEEYRNILKSLESHYSEFIHSSKGSEMINDEDKRSIEDQYTGAQQHYEQLVVKLPAYSSVHSVIMEGVHFQEENRNLAVKKGEVRKTDETNVDSTNREEVKRDGDKKKVVIKKKIPGVAPQDGTSQGLTSQGLTSQGLTSQGLTSQGLTSQGLTSQGLTSQSLTSQSLTSQSLTQLHALRLRLEVAEAGLTQHIHICLGEDGAHDCGLRITQLESVQRDVYSIRDEYLHLKTNILKDLEGMTDSDKATFLRSQLSLIDERLGSLDGCSTAYLQRLRALMVLLQSVSKAEDSIKVYEARLTEKETTSLDLAEVDDYRATLKSMRAELEGKRDVLVSMEKQLGKAVDWNSKVGGSFHRCDVDLSRYSEQVNQLTDRWRRIQSQIDSRLRDLEGYRGQLKQYNTSSNVLSEWIGATRQKQDALQTVKIESITALNEHINQQKALNSEIKGKRETVESVLRDNGACVRNIKDYELELTSYSAGLETLLNIPLKRTILQSPSTQLIEDATLLQTRYIELLTLSGDYSKYLGELHKNMEELKMRNTRIDLLEEELRLLKEDINDRNSKNSSLEEALARYRLELSQSQDQLRTVEEVKMSTALQCSATQDTLASTHGELKELQDQVSRLTALVEEEKRKRRVVEERYSEQQEENEQVLRRRQKELEEANWAKMEAEKSIGDRERDSERLRRQLDEELRRCRELEQELTKVRSQCSVEINNLKVSYESQMNICKTDIQKLSAQREVVDQGLRIQCDKLEAERRDQEDQIRRLTVSLSQTEEQSRRVEEEAQGHRTVVTEEMRKRRELEGKVEMLERQRGQENSQYRKEVLEFNKALEETRSQLVLFTQRLEEEQRMRRALDEERTRLEMLLEEIQAKHTSSSQALTRLTEAEEELNRIRTEFRKESTEKNNAEQSVARLQARVKELQAIVDRLDGEAEALRRANQEEVNTRRNVETEFQKITHTTQEYTSTISTLRRSLEEAQTMGRKREEEHRKLREQLEMRMKEFKSSTDRQASLSSELKTLQQQLLQEQAKVREANLRNEALCKSIEEKSLALKENSGELSRLQTLSQTLTKERLKLAEELRGVKTEKEEMLRTKQRGDNELVSQITALELQLNSSTQNSVETQSLLAELSSEREKLKMEIELIQRQAMETSSLMQSTKTQYSEVVRERDALLLKLKQTDQDRARSQTLEEELNRIKLSLESELRLKMRLQEESEKAKKELHHWKDKFESKENASMQFISEKEKLENERSSLKSEIERLMRELTEVEDMYNSRLHMTQTQLSELTSFRDSLEAELRRLRERPSAFTKQTQTDDSEKNDLDPATLVFDGIRKTVTAKQLQDCGVIDKLTYGQLLKGQKTVSDVSVDIKLNLKGTGVIAGVAAGPQGKMSFTEAKRNNIISEDSAILLLEAQAATGQIVDPSANKMSVEEACKRRLVNEEDRVRLLAAEAACLGYRDPNTTKLLSAGQAMRKGLIDRDTALRMLQAQESAGGIIDPGLSVFLTKDIAKDQDLIDEDLYRALNKRPECYIDPDTQMGVSYISLKIRCKAEPTTGLLLLPAPEKPMTVQGLRGEVSVTDLMNADLLEECDVEQLKNGQLSREDVEVRLRSYLGGSTCIAGVYDEANDKTLSIYQAMKEGLLRPGTTLELLEAQAATGFMIDPVNNLCLTVDDAYKRGLAGPEFKDKLLSAERAVTGYKDPGTDKIISLFQAMEKGLIEKGHGVRLLEAQIASGGIIDPRHSHRIEVETAYKKGYFGQKMNQILMDEGDDTKGFFDPNNQDHLTYLQLKKRCIVDKKTGLVLLPIKDKKKEQADTQKNSLRKRRVVIVDPDTNKEMTVKEAYDKGLIDYESYAQLSERECEWEEITITSGDGSSRVLIIDKKTGIQYDIKELLEKKVIDQSLYDRYRSQAITLSQFADLITNKSKTSRSSTSSSLTSSSKVPAAATSSLPSSTTYSKQITSTLANSVKADKVSSIPGSSTTGSTTTDGSSTVTRTSTSSSFSQPDSYSSPSSLKHVSTISVSLAGPAEALALDGELSPVGAIFDMDSLEKISISEAHKRGLVDSISAQRLLEAQACTGGIVNPSDGRRLSIQEASRQGIIENDMATRLKPAQKAYIGFEEVKSKRKMSVAEAMREKWLPYEAGHRFMEFQFVTGGLHDPELGRRRTVDEALKEGWLDGRGAQKLQDMNHHAKMLTCPKTKLKISYKEALDNCLVEEKTGVKMLQAATSSSRGISSPYNLSAPGSSAGSKTGSRTGSRRGSVDLGASGSSSRYSIVSSSTFSRTSFSSSSIG</sequence>
<feature type="coiled-coil region" evidence="11">
    <location>
        <begin position="850"/>
        <end position="904"/>
    </location>
</feature>
<dbReference type="FunFam" id="3.90.1290.10:FF:000001">
    <property type="entry name" value="Plectin a"/>
    <property type="match status" value="2"/>
</dbReference>
<feature type="compositionally biased region" description="Polar residues" evidence="12">
    <location>
        <begin position="1"/>
        <end position="10"/>
    </location>
</feature>
<dbReference type="CDD" id="cd00176">
    <property type="entry name" value="SPEC"/>
    <property type="match status" value="1"/>
</dbReference>
<dbReference type="InterPro" id="IPR041615">
    <property type="entry name" value="Desmoplakin_SH3"/>
</dbReference>
<feature type="compositionally biased region" description="Polar residues" evidence="12">
    <location>
        <begin position="2781"/>
        <end position="2809"/>
    </location>
</feature>
<feature type="compositionally biased region" description="Basic and acidic residues" evidence="12">
    <location>
        <begin position="646"/>
        <end position="673"/>
    </location>
</feature>
<dbReference type="Proteomes" id="UP001557470">
    <property type="component" value="Unassembled WGS sequence"/>
</dbReference>
<dbReference type="Pfam" id="PF21019">
    <property type="entry name" value="Spectrin_3"/>
    <property type="match status" value="1"/>
</dbReference>
<feature type="region of interest" description="Disordered" evidence="12">
    <location>
        <begin position="2480"/>
        <end position="2506"/>
    </location>
</feature>
<organism evidence="15 16">
    <name type="scientific">Umbra pygmaea</name>
    <name type="common">Eastern mudminnow</name>
    <dbReference type="NCBI Taxonomy" id="75934"/>
    <lineage>
        <taxon>Eukaryota</taxon>
        <taxon>Metazoa</taxon>
        <taxon>Chordata</taxon>
        <taxon>Craniata</taxon>
        <taxon>Vertebrata</taxon>
        <taxon>Euteleostomi</taxon>
        <taxon>Actinopterygii</taxon>
        <taxon>Neopterygii</taxon>
        <taxon>Teleostei</taxon>
        <taxon>Protacanthopterygii</taxon>
        <taxon>Esociformes</taxon>
        <taxon>Umbridae</taxon>
        <taxon>Umbra</taxon>
    </lineage>
</organism>
<dbReference type="SMART" id="SM00150">
    <property type="entry name" value="SPEC"/>
    <property type="match status" value="4"/>
</dbReference>
<keyword evidence="9" id="KW-0472">Membrane</keyword>
<evidence type="ECO:0000256" key="2">
    <source>
        <dbReference type="ARBA" id="ARBA00004568"/>
    </source>
</evidence>
<dbReference type="SMART" id="SM00250">
    <property type="entry name" value="PLEC"/>
    <property type="match status" value="16"/>
</dbReference>
<dbReference type="FunFam" id="3.30.160.780:FF:000001">
    <property type="entry name" value="Plectin a"/>
    <property type="match status" value="1"/>
</dbReference>
<dbReference type="FunFam" id="1.20.58.60:FF:000010">
    <property type="entry name" value="plectin isoform X2"/>
    <property type="match status" value="1"/>
</dbReference>
<dbReference type="InterPro" id="IPR035915">
    <property type="entry name" value="Plakin_repeat_sf"/>
</dbReference>
<dbReference type="GO" id="GO:0031101">
    <property type="term" value="P:fin regeneration"/>
    <property type="evidence" value="ECO:0007669"/>
    <property type="project" value="UniProtKB-ARBA"/>
</dbReference>
<dbReference type="InterPro" id="IPR018159">
    <property type="entry name" value="Spectrin/alpha-actinin"/>
</dbReference>
<evidence type="ECO:0000256" key="12">
    <source>
        <dbReference type="SAM" id="MobiDB-lite"/>
    </source>
</evidence>
<evidence type="ECO:0000313" key="16">
    <source>
        <dbReference type="Proteomes" id="UP001557470"/>
    </source>
</evidence>
<evidence type="ECO:0000256" key="10">
    <source>
        <dbReference type="ARBA" id="ARBA00056058"/>
    </source>
</evidence>
<dbReference type="SUPFAM" id="SSF75399">
    <property type="entry name" value="Plakin repeat"/>
    <property type="match status" value="4"/>
</dbReference>
<feature type="domain" description="Desmoplakin spectrin-like" evidence="14">
    <location>
        <begin position="541"/>
        <end position="617"/>
    </location>
</feature>
<dbReference type="Gene3D" id="2.30.30.40">
    <property type="entry name" value="SH3 Domains"/>
    <property type="match status" value="1"/>
</dbReference>
<dbReference type="Pfam" id="PF00681">
    <property type="entry name" value="Plectin"/>
    <property type="match status" value="8"/>
</dbReference>
<feature type="coiled-coil region" evidence="11">
    <location>
        <begin position="1680"/>
        <end position="1707"/>
    </location>
</feature>
<dbReference type="EMBL" id="JAGEUA010000001">
    <property type="protein sequence ID" value="KAL1022710.1"/>
    <property type="molecule type" value="Genomic_DNA"/>
</dbReference>
<feature type="compositionally biased region" description="Low complexity" evidence="12">
    <location>
        <begin position="2821"/>
        <end position="2846"/>
    </location>
</feature>
<dbReference type="Gene3D" id="1.20.58.60">
    <property type="match status" value="2"/>
</dbReference>
<dbReference type="GO" id="GO:0005886">
    <property type="term" value="C:plasma membrane"/>
    <property type="evidence" value="ECO:0007669"/>
    <property type="project" value="UniProtKB-SubCell"/>
</dbReference>
<feature type="coiled-coil region" evidence="11">
    <location>
        <begin position="376"/>
        <end position="432"/>
    </location>
</feature>
<dbReference type="Pfam" id="PF01744">
    <property type="entry name" value="GLTT"/>
    <property type="match status" value="1"/>
</dbReference>
<dbReference type="Gene3D" id="3.30.160.780">
    <property type="match status" value="1"/>
</dbReference>
<feature type="coiled-coil region" evidence="11">
    <location>
        <begin position="1305"/>
        <end position="1598"/>
    </location>
</feature>
<dbReference type="Gene3D" id="3.90.1290.10">
    <property type="entry name" value="Plakin repeat"/>
    <property type="match status" value="3"/>
</dbReference>
<reference evidence="15 16" key="1">
    <citation type="submission" date="2024-06" db="EMBL/GenBank/DDBJ databases">
        <authorList>
            <person name="Pan Q."/>
            <person name="Wen M."/>
            <person name="Jouanno E."/>
            <person name="Zahm M."/>
            <person name="Klopp C."/>
            <person name="Cabau C."/>
            <person name="Louis A."/>
            <person name="Berthelot C."/>
            <person name="Parey E."/>
            <person name="Roest Crollius H."/>
            <person name="Montfort J."/>
            <person name="Robinson-Rechavi M."/>
            <person name="Bouchez O."/>
            <person name="Lampietro C."/>
            <person name="Lopez Roques C."/>
            <person name="Donnadieu C."/>
            <person name="Postlethwait J."/>
            <person name="Bobe J."/>
            <person name="Verreycken H."/>
            <person name="Guiguen Y."/>
        </authorList>
    </citation>
    <scope>NUCLEOTIDE SEQUENCE [LARGE SCALE GENOMIC DNA]</scope>
    <source>
        <strain evidence="15">Up_M1</strain>
        <tissue evidence="15">Testis</tissue>
    </source>
</reference>
<feature type="compositionally biased region" description="Low complexity" evidence="12">
    <location>
        <begin position="688"/>
        <end position="711"/>
    </location>
</feature>
<dbReference type="InterPro" id="IPR043197">
    <property type="entry name" value="Plakin"/>
</dbReference>
<feature type="domain" description="Desmoplakin SH3" evidence="13">
    <location>
        <begin position="442"/>
        <end position="506"/>
    </location>
</feature>
<feature type="region of interest" description="Disordered" evidence="12">
    <location>
        <begin position="2526"/>
        <end position="2566"/>
    </location>
</feature>
<comment type="subcellular location">
    <subcellularLocation>
        <location evidence="2">Cell junction</location>
        <location evidence="2">Desmosome</location>
    </subcellularLocation>
    <subcellularLocation>
        <location evidence="1">Cell membrane</location>
    </subcellularLocation>
</comment>
<dbReference type="PANTHER" id="PTHR23169">
    <property type="entry name" value="ENVOPLAKIN"/>
    <property type="match status" value="1"/>
</dbReference>
<keyword evidence="7" id="KW-0965">Cell junction</keyword>
<feature type="compositionally biased region" description="Low complexity" evidence="12">
    <location>
        <begin position="2528"/>
        <end position="2566"/>
    </location>
</feature>
<name>A0ABD0Y3H6_UMBPY</name>
<keyword evidence="16" id="KW-1185">Reference proteome</keyword>
<dbReference type="Gene3D" id="1.20.58.1060">
    <property type="match status" value="1"/>
</dbReference>
<keyword evidence="8 11" id="KW-0175">Coiled coil</keyword>
<feature type="coiled-coil region" evidence="11">
    <location>
        <begin position="1100"/>
        <end position="1271"/>
    </location>
</feature>
<evidence type="ECO:0000256" key="6">
    <source>
        <dbReference type="ARBA" id="ARBA00022737"/>
    </source>
</evidence>
<feature type="coiled-coil region" evidence="11">
    <location>
        <begin position="306"/>
        <end position="333"/>
    </location>
</feature>
<evidence type="ECO:0008006" key="17">
    <source>
        <dbReference type="Google" id="ProtNLM"/>
    </source>
</evidence>
<evidence type="ECO:0000313" key="15">
    <source>
        <dbReference type="EMBL" id="KAL1022710.1"/>
    </source>
</evidence>
<keyword evidence="5" id="KW-0597">Phosphoprotein</keyword>
<evidence type="ECO:0000256" key="1">
    <source>
        <dbReference type="ARBA" id="ARBA00004236"/>
    </source>
</evidence>
<protein>
    <recommendedName>
        <fullName evidence="17">Desmoplakin-like</fullName>
    </recommendedName>
</protein>
<comment type="function">
    <text evidence="10">Involved in the organization of desmosome cell-cell junctions. Of particular importance in cell adhesion in the skin and during cardiac development. May also play a role in the regulation of Wnt, TGF-beta and Hippo signaling pathways.</text>
</comment>
<feature type="region of interest" description="Disordered" evidence="12">
    <location>
        <begin position="646"/>
        <end position="711"/>
    </location>
</feature>
<keyword evidence="6" id="KW-0677">Repeat</keyword>
<proteinExistence type="inferred from homology"/>
<evidence type="ECO:0000259" key="14">
    <source>
        <dbReference type="Pfam" id="PF18373"/>
    </source>
</evidence>
<evidence type="ECO:0000256" key="5">
    <source>
        <dbReference type="ARBA" id="ARBA00022553"/>
    </source>
</evidence>